<evidence type="ECO:0000256" key="4">
    <source>
        <dbReference type="ARBA" id="ARBA00023136"/>
    </source>
</evidence>
<dbReference type="InterPro" id="IPR049326">
    <property type="entry name" value="Rhodopsin_dom_fungi"/>
</dbReference>
<dbReference type="InterPro" id="IPR052337">
    <property type="entry name" value="SAT4-like"/>
</dbReference>
<accession>A0A6G1J2B6</accession>
<reference evidence="8" key="1">
    <citation type="journal article" date="2020" name="Stud. Mycol.">
        <title>101 Dothideomycetes genomes: a test case for predicting lifestyles and emergence of pathogens.</title>
        <authorList>
            <person name="Haridas S."/>
            <person name="Albert R."/>
            <person name="Binder M."/>
            <person name="Bloem J."/>
            <person name="Labutti K."/>
            <person name="Salamov A."/>
            <person name="Andreopoulos B."/>
            <person name="Baker S."/>
            <person name="Barry K."/>
            <person name="Bills G."/>
            <person name="Bluhm B."/>
            <person name="Cannon C."/>
            <person name="Castanera R."/>
            <person name="Culley D."/>
            <person name="Daum C."/>
            <person name="Ezra D."/>
            <person name="Gonzalez J."/>
            <person name="Henrissat B."/>
            <person name="Kuo A."/>
            <person name="Liang C."/>
            <person name="Lipzen A."/>
            <person name="Lutzoni F."/>
            <person name="Magnuson J."/>
            <person name="Mondo S."/>
            <person name="Nolan M."/>
            <person name="Ohm R."/>
            <person name="Pangilinan J."/>
            <person name="Park H.-J."/>
            <person name="Ramirez L."/>
            <person name="Alfaro M."/>
            <person name="Sun H."/>
            <person name="Tritt A."/>
            <person name="Yoshinaga Y."/>
            <person name="Zwiers L.-H."/>
            <person name="Turgeon B."/>
            <person name="Goodwin S."/>
            <person name="Spatafora J."/>
            <person name="Crous P."/>
            <person name="Grigoriev I."/>
        </authorList>
    </citation>
    <scope>NUCLEOTIDE SEQUENCE</scope>
    <source>
        <strain evidence="8">CBS 122367</strain>
    </source>
</reference>
<keyword evidence="9" id="KW-1185">Reference proteome</keyword>
<feature type="transmembrane region" description="Helical" evidence="6">
    <location>
        <begin position="6"/>
        <end position="29"/>
    </location>
</feature>
<comment type="subcellular location">
    <subcellularLocation>
        <location evidence="1">Membrane</location>
        <topology evidence="1">Multi-pass membrane protein</topology>
    </subcellularLocation>
</comment>
<evidence type="ECO:0000313" key="8">
    <source>
        <dbReference type="EMBL" id="KAF2684350.1"/>
    </source>
</evidence>
<evidence type="ECO:0000256" key="1">
    <source>
        <dbReference type="ARBA" id="ARBA00004141"/>
    </source>
</evidence>
<evidence type="ECO:0000256" key="5">
    <source>
        <dbReference type="ARBA" id="ARBA00038359"/>
    </source>
</evidence>
<evidence type="ECO:0000256" key="2">
    <source>
        <dbReference type="ARBA" id="ARBA00022692"/>
    </source>
</evidence>
<dbReference type="Pfam" id="PF20684">
    <property type="entry name" value="Fung_rhodopsin"/>
    <property type="match status" value="1"/>
</dbReference>
<evidence type="ECO:0000256" key="6">
    <source>
        <dbReference type="SAM" id="Phobius"/>
    </source>
</evidence>
<feature type="domain" description="Rhodopsin" evidence="7">
    <location>
        <begin position="11"/>
        <end position="177"/>
    </location>
</feature>
<feature type="transmembrane region" description="Helical" evidence="6">
    <location>
        <begin position="161"/>
        <end position="180"/>
    </location>
</feature>
<feature type="transmembrane region" description="Helical" evidence="6">
    <location>
        <begin position="41"/>
        <end position="66"/>
    </location>
</feature>
<keyword evidence="4 6" id="KW-0472">Membrane</keyword>
<dbReference type="AlphaFoldDB" id="A0A6G1J2B6"/>
<dbReference type="OrthoDB" id="10017208at2759"/>
<evidence type="ECO:0000313" key="9">
    <source>
        <dbReference type="Proteomes" id="UP000799291"/>
    </source>
</evidence>
<organism evidence="8 9">
    <name type="scientific">Lentithecium fluviatile CBS 122367</name>
    <dbReference type="NCBI Taxonomy" id="1168545"/>
    <lineage>
        <taxon>Eukaryota</taxon>
        <taxon>Fungi</taxon>
        <taxon>Dikarya</taxon>
        <taxon>Ascomycota</taxon>
        <taxon>Pezizomycotina</taxon>
        <taxon>Dothideomycetes</taxon>
        <taxon>Pleosporomycetidae</taxon>
        <taxon>Pleosporales</taxon>
        <taxon>Massarineae</taxon>
        <taxon>Lentitheciaceae</taxon>
        <taxon>Lentithecium</taxon>
    </lineage>
</organism>
<dbReference type="Proteomes" id="UP000799291">
    <property type="component" value="Unassembled WGS sequence"/>
</dbReference>
<name>A0A6G1J2B6_9PLEO</name>
<evidence type="ECO:0000256" key="3">
    <source>
        <dbReference type="ARBA" id="ARBA00022989"/>
    </source>
</evidence>
<protein>
    <recommendedName>
        <fullName evidence="7">Rhodopsin domain-containing protein</fullName>
    </recommendedName>
</protein>
<keyword evidence="3 6" id="KW-1133">Transmembrane helix</keyword>
<gene>
    <name evidence="8" type="ORF">K458DRAFT_30530</name>
</gene>
<dbReference type="PANTHER" id="PTHR33048">
    <property type="entry name" value="PTH11-LIKE INTEGRAL MEMBRANE PROTEIN (AFU_ORTHOLOGUE AFUA_5G11245)"/>
    <property type="match status" value="1"/>
</dbReference>
<proteinExistence type="inferred from homology"/>
<dbReference type="PANTHER" id="PTHR33048:SF57">
    <property type="entry name" value="INTEGRAL MEMBRANE PROTEIN-RELATED"/>
    <property type="match status" value="1"/>
</dbReference>
<feature type="transmembrane region" description="Helical" evidence="6">
    <location>
        <begin position="118"/>
        <end position="136"/>
    </location>
</feature>
<evidence type="ECO:0000259" key="7">
    <source>
        <dbReference type="Pfam" id="PF20684"/>
    </source>
</evidence>
<keyword evidence="2 6" id="KW-0812">Transmembrane</keyword>
<dbReference type="EMBL" id="MU005581">
    <property type="protein sequence ID" value="KAF2684350.1"/>
    <property type="molecule type" value="Genomic_DNA"/>
</dbReference>
<feature type="transmembrane region" description="Helical" evidence="6">
    <location>
        <begin position="86"/>
        <end position="106"/>
    </location>
</feature>
<dbReference type="GO" id="GO:0016020">
    <property type="term" value="C:membrane"/>
    <property type="evidence" value="ECO:0007669"/>
    <property type="project" value="UniProtKB-SubCell"/>
</dbReference>
<comment type="similarity">
    <text evidence="5">Belongs to the SAT4 family.</text>
</comment>
<sequence>MTVIIPFFLIASSYLTKLSITHFYIKLFPHNPINLICRLQFALLILTCIASIVRCFTLCWPLAYAWNRSLDGKCGDFKDFSLETSVVALVFDITCVVLPIPVVWGLKLERGKKIRLTVLFGLGFLICIITALRIYYTEKIDFTDLTRTAAPAVMFSVPEPALSIVAGCLPIIVPLCRLASSKLASNITNHVQRYNTEMKRTCEDTKRLTLQRHPSYLCPFPCSAMVVSRGSEYDSVSPLTMASSISFQCARGDVSPDVAIGPGITVLTEVRIDSARASWVR</sequence>